<evidence type="ECO:0000313" key="2">
    <source>
        <dbReference type="Proteomes" id="UP000586305"/>
    </source>
</evidence>
<gene>
    <name evidence="1" type="ORF">HG263_07870</name>
</gene>
<comment type="caution">
    <text evidence="1">The sequence shown here is derived from an EMBL/GenBank/DDBJ whole genome shotgun (WGS) entry which is preliminary data.</text>
</comment>
<organism evidence="1 2">
    <name type="scientific">Pseudoalteromonas caenipelagi</name>
    <dbReference type="NCBI Taxonomy" id="2726988"/>
    <lineage>
        <taxon>Bacteria</taxon>
        <taxon>Pseudomonadati</taxon>
        <taxon>Pseudomonadota</taxon>
        <taxon>Gammaproteobacteria</taxon>
        <taxon>Alteromonadales</taxon>
        <taxon>Pseudoalteromonadaceae</taxon>
        <taxon>Pseudoalteromonas</taxon>
    </lineage>
</organism>
<name>A0A849VA17_9GAMM</name>
<accession>A0A849VA17</accession>
<sequence length="158" mass="18538">MIAQHLWQVYRQVYFQPCDLRNVKRHHLNATKLVKNSAVISLWNPLGKKYTLKRNNLLARCSLNELNRAGFRYVSLWGGNESFSYRELSAMVKVSLDTAYKIAKRLNQLAFYYIDTNNCLWLVEVSANKRKRIVCTDIRARFVQVPLPVNNLALKKYK</sequence>
<evidence type="ECO:0008006" key="3">
    <source>
        <dbReference type="Google" id="ProtNLM"/>
    </source>
</evidence>
<keyword evidence="2" id="KW-1185">Reference proteome</keyword>
<dbReference type="InterPro" id="IPR021710">
    <property type="entry name" value="DUF3293"/>
</dbReference>
<dbReference type="EMBL" id="JABBPG010000002">
    <property type="protein sequence ID" value="NOU50459.1"/>
    <property type="molecule type" value="Genomic_DNA"/>
</dbReference>
<dbReference type="AlphaFoldDB" id="A0A849VA17"/>
<protein>
    <recommendedName>
        <fullName evidence="3">DUF3293 domain-containing protein</fullName>
    </recommendedName>
</protein>
<dbReference type="Proteomes" id="UP000586305">
    <property type="component" value="Unassembled WGS sequence"/>
</dbReference>
<evidence type="ECO:0000313" key="1">
    <source>
        <dbReference type="EMBL" id="NOU50459.1"/>
    </source>
</evidence>
<reference evidence="1 2" key="1">
    <citation type="submission" date="2020-04" db="EMBL/GenBank/DDBJ databases">
        <title>Pseudoalteromonas caenipelagi sp. nov., isolated from a tidal flat.</title>
        <authorList>
            <person name="Park S."/>
            <person name="Yoon J.-H."/>
        </authorList>
    </citation>
    <scope>NUCLEOTIDE SEQUENCE [LARGE SCALE GENOMIC DNA]</scope>
    <source>
        <strain evidence="1 2">JBTF-M23</strain>
    </source>
</reference>
<dbReference type="Pfam" id="PF11697">
    <property type="entry name" value="DUF3293"/>
    <property type="match status" value="1"/>
</dbReference>
<dbReference type="RefSeq" id="WP_171625522.1">
    <property type="nucleotide sequence ID" value="NZ_JABBPG010000002.1"/>
</dbReference>
<proteinExistence type="predicted"/>